<dbReference type="EMBL" id="BSRI01000002">
    <property type="protein sequence ID" value="GLV59954.1"/>
    <property type="molecule type" value="Genomic_DNA"/>
</dbReference>
<evidence type="ECO:0000313" key="1">
    <source>
        <dbReference type="EMBL" id="GLV59954.1"/>
    </source>
</evidence>
<reference evidence="1 2" key="1">
    <citation type="submission" date="2023-02" db="EMBL/GenBank/DDBJ databases">
        <title>Dictyobacter halimunensis sp. nov., a new member of the class Ktedonobacteria from forest soil in a geothermal area.</title>
        <authorList>
            <person name="Rachmania M.K."/>
            <person name="Ningsih F."/>
            <person name="Sakai Y."/>
            <person name="Yabe S."/>
            <person name="Yokota A."/>
            <person name="Sjamsuridzal W."/>
        </authorList>
    </citation>
    <scope>NUCLEOTIDE SEQUENCE [LARGE SCALE GENOMIC DNA]</scope>
    <source>
        <strain evidence="1 2">S3.2.2.5</strain>
    </source>
</reference>
<organism evidence="1 2">
    <name type="scientific">Dictyobacter halimunensis</name>
    <dbReference type="NCBI Taxonomy" id="3026934"/>
    <lineage>
        <taxon>Bacteria</taxon>
        <taxon>Bacillati</taxon>
        <taxon>Chloroflexota</taxon>
        <taxon>Ktedonobacteria</taxon>
        <taxon>Ktedonobacterales</taxon>
        <taxon>Dictyobacteraceae</taxon>
        <taxon>Dictyobacter</taxon>
    </lineage>
</organism>
<proteinExistence type="predicted"/>
<protein>
    <submittedName>
        <fullName evidence="1">Uncharacterized protein</fullName>
    </submittedName>
</protein>
<keyword evidence="2" id="KW-1185">Reference proteome</keyword>
<sequence>MQDRTYQQAIEDLRDKISGDFQSSVNHMLVHRTTATDATLNIQDESVRTVVTDALIAGQILTLLTLMRDLRMVDEEQHREFTAYLLRSLTS</sequence>
<accession>A0ABQ6G0B9</accession>
<dbReference type="Proteomes" id="UP001344906">
    <property type="component" value="Unassembled WGS sequence"/>
</dbReference>
<name>A0ABQ6G0B9_9CHLR</name>
<gene>
    <name evidence="1" type="ORF">KDH_67780</name>
</gene>
<evidence type="ECO:0000313" key="2">
    <source>
        <dbReference type="Proteomes" id="UP001344906"/>
    </source>
</evidence>
<dbReference type="RefSeq" id="WP_338256873.1">
    <property type="nucleotide sequence ID" value="NZ_BSRI01000002.1"/>
</dbReference>
<comment type="caution">
    <text evidence="1">The sequence shown here is derived from an EMBL/GenBank/DDBJ whole genome shotgun (WGS) entry which is preliminary data.</text>
</comment>